<feature type="transmembrane region" description="Helical" evidence="6">
    <location>
        <begin position="308"/>
        <end position="335"/>
    </location>
</feature>
<dbReference type="EMBL" id="CP071793">
    <property type="protein sequence ID" value="QTD48313.1"/>
    <property type="molecule type" value="Genomic_DNA"/>
</dbReference>
<protein>
    <submittedName>
        <fullName evidence="9">ABC transporter permease</fullName>
    </submittedName>
</protein>
<dbReference type="InterPro" id="IPR050250">
    <property type="entry name" value="Macrolide_Exporter_MacB"/>
</dbReference>
<gene>
    <name evidence="9" type="ORF">J3U87_22265</name>
</gene>
<keyword evidence="2" id="KW-1003">Cell membrane</keyword>
<sequence length="396" mass="42856">MIHWLRQIFAILSFSLRTLPQRKGSIASALFGIIGVVAVLVGVLSIGQGFRRTMEVAASPDVVLVMRSGADTEMMSGLQREETRVIASTEGIVQDEAGPLASSELFVVINLPKRSTGTDANVPLRGVERAAYKVRDNFEILEGRPFEPGRDEIIVGRGAALEFAGLDLGNEVQVGQNRWKVVGIFADDGSISESEIWTDASLLQSAYRRGDYYQSVYLKLRDPAEFTAFKDRLLNDPRLQVRVLRQGEYYAEQSVLLYNMITGLGTLIALMMAVGAVFGALNTMYTAVASRSREIATLRALGFTNSPVLISVLTESVILALVGGAVGGLLAFAAFDGFRAATMNWSSFSQVTFAFEVTPDLLVKGVFYATAIGLVGGLFPAVRAVRQPVADALREA</sequence>
<dbReference type="PANTHER" id="PTHR30572:SF15">
    <property type="entry name" value="ABC TRANSPORTER PERMEASE"/>
    <property type="match status" value="1"/>
</dbReference>
<name>A0A8A4TFA4_SULCO</name>
<feature type="transmembrane region" description="Helical" evidence="6">
    <location>
        <begin position="255"/>
        <end position="281"/>
    </location>
</feature>
<dbReference type="Proteomes" id="UP000663929">
    <property type="component" value="Chromosome"/>
</dbReference>
<dbReference type="GO" id="GO:0005886">
    <property type="term" value="C:plasma membrane"/>
    <property type="evidence" value="ECO:0007669"/>
    <property type="project" value="UniProtKB-SubCell"/>
</dbReference>
<dbReference type="InterPro" id="IPR003838">
    <property type="entry name" value="ABC3_permease_C"/>
</dbReference>
<evidence type="ECO:0000259" key="8">
    <source>
        <dbReference type="Pfam" id="PF12704"/>
    </source>
</evidence>
<feature type="domain" description="MacB-like periplasmic core" evidence="8">
    <location>
        <begin position="29"/>
        <end position="233"/>
    </location>
</feature>
<organism evidence="9 10">
    <name type="scientific">Sulfidibacter corallicola</name>
    <dbReference type="NCBI Taxonomy" id="2818388"/>
    <lineage>
        <taxon>Bacteria</taxon>
        <taxon>Pseudomonadati</taxon>
        <taxon>Acidobacteriota</taxon>
        <taxon>Holophagae</taxon>
        <taxon>Acanthopleuribacterales</taxon>
        <taxon>Acanthopleuribacteraceae</taxon>
        <taxon>Sulfidibacter</taxon>
    </lineage>
</organism>
<evidence type="ECO:0000256" key="6">
    <source>
        <dbReference type="SAM" id="Phobius"/>
    </source>
</evidence>
<comment type="subcellular location">
    <subcellularLocation>
        <location evidence="1">Cell membrane</location>
        <topology evidence="1">Multi-pass membrane protein</topology>
    </subcellularLocation>
</comment>
<dbReference type="AlphaFoldDB" id="A0A8A4TFA4"/>
<dbReference type="GO" id="GO:0022857">
    <property type="term" value="F:transmembrane transporter activity"/>
    <property type="evidence" value="ECO:0007669"/>
    <property type="project" value="TreeGrafter"/>
</dbReference>
<keyword evidence="4 6" id="KW-1133">Transmembrane helix</keyword>
<reference evidence="9" key="1">
    <citation type="submission" date="2021-03" db="EMBL/GenBank/DDBJ databases">
        <title>Acanthopleuribacteraceae sp. M133.</title>
        <authorList>
            <person name="Wang G."/>
        </authorList>
    </citation>
    <scope>NUCLEOTIDE SEQUENCE</scope>
    <source>
        <strain evidence="9">M133</strain>
    </source>
</reference>
<keyword evidence="5 6" id="KW-0472">Membrane</keyword>
<evidence type="ECO:0000256" key="2">
    <source>
        <dbReference type="ARBA" id="ARBA00022475"/>
    </source>
</evidence>
<evidence type="ECO:0000313" key="10">
    <source>
        <dbReference type="Proteomes" id="UP000663929"/>
    </source>
</evidence>
<dbReference type="PANTHER" id="PTHR30572">
    <property type="entry name" value="MEMBRANE COMPONENT OF TRANSPORTER-RELATED"/>
    <property type="match status" value="1"/>
</dbReference>
<evidence type="ECO:0000256" key="4">
    <source>
        <dbReference type="ARBA" id="ARBA00022989"/>
    </source>
</evidence>
<evidence type="ECO:0000313" key="9">
    <source>
        <dbReference type="EMBL" id="QTD48313.1"/>
    </source>
</evidence>
<evidence type="ECO:0000256" key="5">
    <source>
        <dbReference type="ARBA" id="ARBA00023136"/>
    </source>
</evidence>
<keyword evidence="3 6" id="KW-0812">Transmembrane</keyword>
<accession>A0A8A4TFA4</accession>
<feature type="transmembrane region" description="Helical" evidence="6">
    <location>
        <begin position="26"/>
        <end position="46"/>
    </location>
</feature>
<dbReference type="KEGG" id="scor:J3U87_22265"/>
<dbReference type="Pfam" id="PF02687">
    <property type="entry name" value="FtsX"/>
    <property type="match status" value="1"/>
</dbReference>
<proteinExistence type="predicted"/>
<dbReference type="RefSeq" id="WP_237377968.1">
    <property type="nucleotide sequence ID" value="NZ_CP071793.1"/>
</dbReference>
<feature type="domain" description="ABC3 transporter permease C-terminal" evidence="7">
    <location>
        <begin position="267"/>
        <end position="388"/>
    </location>
</feature>
<dbReference type="InterPro" id="IPR025857">
    <property type="entry name" value="MacB_PCD"/>
</dbReference>
<evidence type="ECO:0000256" key="1">
    <source>
        <dbReference type="ARBA" id="ARBA00004651"/>
    </source>
</evidence>
<evidence type="ECO:0000256" key="3">
    <source>
        <dbReference type="ARBA" id="ARBA00022692"/>
    </source>
</evidence>
<dbReference type="Pfam" id="PF12704">
    <property type="entry name" value="MacB_PCD"/>
    <property type="match status" value="1"/>
</dbReference>
<keyword evidence="10" id="KW-1185">Reference proteome</keyword>
<evidence type="ECO:0000259" key="7">
    <source>
        <dbReference type="Pfam" id="PF02687"/>
    </source>
</evidence>